<reference evidence="2 3" key="1">
    <citation type="journal article" date="2012" name="BMC Genomics">
        <title>Comparative genomics of the white-rot fungi, Phanerochaete carnosa and P. chrysosporium, to elucidate the genetic basis of the distinct wood types they colonize.</title>
        <authorList>
            <person name="Suzuki H."/>
            <person name="MacDonald J."/>
            <person name="Syed K."/>
            <person name="Salamov A."/>
            <person name="Hori C."/>
            <person name="Aerts A."/>
            <person name="Henrissat B."/>
            <person name="Wiebenga A."/>
            <person name="vanKuyk P.A."/>
            <person name="Barry K."/>
            <person name="Lindquist E."/>
            <person name="LaButti K."/>
            <person name="Lapidus A."/>
            <person name="Lucas S."/>
            <person name="Coutinho P."/>
            <person name="Gong Y."/>
            <person name="Samejima M."/>
            <person name="Mahadevan R."/>
            <person name="Abou-Zaid M."/>
            <person name="de Vries R.P."/>
            <person name="Igarashi K."/>
            <person name="Yadav J.S."/>
            <person name="Grigoriev I.V."/>
            <person name="Master E.R."/>
        </authorList>
    </citation>
    <scope>NUCLEOTIDE SEQUENCE [LARGE SCALE GENOMIC DNA]</scope>
    <source>
        <strain evidence="2 3">HHB-10118-sp</strain>
    </source>
</reference>
<evidence type="ECO:0000313" key="3">
    <source>
        <dbReference type="Proteomes" id="UP000008370"/>
    </source>
</evidence>
<dbReference type="GeneID" id="18907274"/>
<dbReference type="AlphaFoldDB" id="K5WL13"/>
<name>K5WL13_PHACS</name>
<dbReference type="HOGENOM" id="CLU_2873921_0_0_1"/>
<sequence length="64" mass="7341">LALTIFEYIITFGQEVDAVWQSAWTATSVLLFSTRYAMIANAFLFFVPNTSHVRLSYATRMQCQ</sequence>
<dbReference type="Proteomes" id="UP000008370">
    <property type="component" value="Unassembled WGS sequence"/>
</dbReference>
<feature type="non-terminal residue" evidence="2">
    <location>
        <position position="1"/>
    </location>
</feature>
<accession>K5WL13</accession>
<dbReference type="RefSeq" id="XP_007400122.1">
    <property type="nucleotide sequence ID" value="XM_007400060.1"/>
</dbReference>
<feature type="domain" description="DUF6533" evidence="1">
    <location>
        <begin position="1"/>
        <end position="40"/>
    </location>
</feature>
<evidence type="ECO:0000259" key="1">
    <source>
        <dbReference type="Pfam" id="PF20151"/>
    </source>
</evidence>
<dbReference type="KEGG" id="pco:PHACADRAFT_103610"/>
<protein>
    <recommendedName>
        <fullName evidence="1">DUF6533 domain-containing protein</fullName>
    </recommendedName>
</protein>
<evidence type="ECO:0000313" key="2">
    <source>
        <dbReference type="EMBL" id="EKM50957.1"/>
    </source>
</evidence>
<organism evidence="2 3">
    <name type="scientific">Phanerochaete carnosa (strain HHB-10118-sp)</name>
    <name type="common">White-rot fungus</name>
    <name type="synonym">Peniophora carnosa</name>
    <dbReference type="NCBI Taxonomy" id="650164"/>
    <lineage>
        <taxon>Eukaryota</taxon>
        <taxon>Fungi</taxon>
        <taxon>Dikarya</taxon>
        <taxon>Basidiomycota</taxon>
        <taxon>Agaricomycotina</taxon>
        <taxon>Agaricomycetes</taxon>
        <taxon>Polyporales</taxon>
        <taxon>Phanerochaetaceae</taxon>
        <taxon>Phanerochaete</taxon>
    </lineage>
</organism>
<dbReference type="EMBL" id="JH930477">
    <property type="protein sequence ID" value="EKM50957.1"/>
    <property type="molecule type" value="Genomic_DNA"/>
</dbReference>
<dbReference type="OrthoDB" id="2745134at2759"/>
<dbReference type="Pfam" id="PF20151">
    <property type="entry name" value="DUF6533"/>
    <property type="match status" value="1"/>
</dbReference>
<proteinExistence type="predicted"/>
<dbReference type="InParanoid" id="K5WL13"/>
<dbReference type="InterPro" id="IPR045340">
    <property type="entry name" value="DUF6533"/>
</dbReference>
<gene>
    <name evidence="2" type="ORF">PHACADRAFT_103610</name>
</gene>
<keyword evidence="3" id="KW-1185">Reference proteome</keyword>